<organism evidence="3 4">
    <name type="scientific">Bacillus swezeyi</name>
    <dbReference type="NCBI Taxonomy" id="1925020"/>
    <lineage>
        <taxon>Bacteria</taxon>
        <taxon>Bacillati</taxon>
        <taxon>Bacillota</taxon>
        <taxon>Bacilli</taxon>
        <taxon>Bacillales</taxon>
        <taxon>Bacillaceae</taxon>
        <taxon>Bacillus</taxon>
    </lineage>
</organism>
<evidence type="ECO:0000256" key="2">
    <source>
        <dbReference type="SAM" id="SignalP"/>
    </source>
</evidence>
<keyword evidence="1" id="KW-0472">Membrane</keyword>
<name>A0A5M8RST6_9BACI</name>
<keyword evidence="1" id="KW-0812">Transmembrane</keyword>
<evidence type="ECO:0000313" key="4">
    <source>
        <dbReference type="Proteomes" id="UP000324326"/>
    </source>
</evidence>
<protein>
    <submittedName>
        <fullName evidence="3">Uncharacterized protein</fullName>
    </submittedName>
</protein>
<proteinExistence type="predicted"/>
<keyword evidence="1" id="KW-1133">Transmembrane helix</keyword>
<dbReference type="EMBL" id="QSND01000002">
    <property type="protein sequence ID" value="KAA6450430.1"/>
    <property type="molecule type" value="Genomic_DNA"/>
</dbReference>
<reference evidence="3 4" key="1">
    <citation type="submission" date="2018-08" db="EMBL/GenBank/DDBJ databases">
        <title>Bacillus phenotypic plasticity.</title>
        <authorList>
            <person name="Hurtado E."/>
        </authorList>
    </citation>
    <scope>NUCLEOTIDE SEQUENCE [LARGE SCALE GENOMIC DNA]</scope>
    <source>
        <strain evidence="3 4">427</strain>
    </source>
</reference>
<keyword evidence="2" id="KW-0732">Signal</keyword>
<accession>A0A5M8RST6</accession>
<evidence type="ECO:0000256" key="1">
    <source>
        <dbReference type="SAM" id="Phobius"/>
    </source>
</evidence>
<dbReference type="RefSeq" id="WP_148956415.1">
    <property type="nucleotide sequence ID" value="NZ_JAYLVX010000003.1"/>
</dbReference>
<feature type="transmembrane region" description="Helical" evidence="1">
    <location>
        <begin position="168"/>
        <end position="189"/>
    </location>
</feature>
<dbReference type="Proteomes" id="UP000324326">
    <property type="component" value="Unassembled WGS sequence"/>
</dbReference>
<feature type="chain" id="PRO_5038668361" evidence="2">
    <location>
        <begin position="20"/>
        <end position="233"/>
    </location>
</feature>
<sequence>MKKLLYSGLATIIFIPCLAYTSDGSTVKATEISQGTSETTLLDQDLGTFTHEGTTYTYTIVEDNNKREVSLNNGQTTDTAVYDKTNNKLFLNGQEVDSETKAFVDEISQDGNNSGQFSIQGYGDVPSGYKYVKGSTVKGSWAFVNAGLLSVIAIIAASSLTKNFTWRAITGIASAIIGTISTPSFSIYWTRKTYKKKKGKKTATGWQLRIYRDSKRKKLIHKEWAAIGPSSII</sequence>
<dbReference type="AlphaFoldDB" id="A0A5M8RST6"/>
<feature type="signal peptide" evidence="2">
    <location>
        <begin position="1"/>
        <end position="19"/>
    </location>
</feature>
<comment type="caution">
    <text evidence="3">The sequence shown here is derived from an EMBL/GenBank/DDBJ whole genome shotgun (WGS) entry which is preliminary data.</text>
</comment>
<evidence type="ECO:0000313" key="3">
    <source>
        <dbReference type="EMBL" id="KAA6450430.1"/>
    </source>
</evidence>
<feature type="transmembrane region" description="Helical" evidence="1">
    <location>
        <begin position="141"/>
        <end position="161"/>
    </location>
</feature>
<gene>
    <name evidence="3" type="ORF">DX927_06020</name>
</gene>